<organism evidence="1 2">
    <name type="scientific">Portunus trituberculatus</name>
    <name type="common">Swimming crab</name>
    <name type="synonym">Neptunus trituberculatus</name>
    <dbReference type="NCBI Taxonomy" id="210409"/>
    <lineage>
        <taxon>Eukaryota</taxon>
        <taxon>Metazoa</taxon>
        <taxon>Ecdysozoa</taxon>
        <taxon>Arthropoda</taxon>
        <taxon>Crustacea</taxon>
        <taxon>Multicrustacea</taxon>
        <taxon>Malacostraca</taxon>
        <taxon>Eumalacostraca</taxon>
        <taxon>Eucarida</taxon>
        <taxon>Decapoda</taxon>
        <taxon>Pleocyemata</taxon>
        <taxon>Brachyura</taxon>
        <taxon>Eubrachyura</taxon>
        <taxon>Portunoidea</taxon>
        <taxon>Portunidae</taxon>
        <taxon>Portuninae</taxon>
        <taxon>Portunus</taxon>
    </lineage>
</organism>
<evidence type="ECO:0000313" key="2">
    <source>
        <dbReference type="Proteomes" id="UP000324222"/>
    </source>
</evidence>
<accession>A0A5B7CYE0</accession>
<dbReference type="Proteomes" id="UP000324222">
    <property type="component" value="Unassembled WGS sequence"/>
</dbReference>
<sequence>MRSIKISQPGGPRSSPRAKDFFFKSYFSRVFRGLKFASSLRYDPFNEATLAPHNPGRGTTCTRGGTEAAKVACQGTIRSLVVREAGRFRATEGRSHRPGGRGGYSSAVTCWPSKEGTAETCG</sequence>
<gene>
    <name evidence="1" type="ORF">E2C01_006108</name>
</gene>
<proteinExistence type="predicted"/>
<dbReference type="EMBL" id="VSRR010000276">
    <property type="protein sequence ID" value="MPC13376.1"/>
    <property type="molecule type" value="Genomic_DNA"/>
</dbReference>
<reference evidence="1 2" key="1">
    <citation type="submission" date="2019-05" db="EMBL/GenBank/DDBJ databases">
        <title>Another draft genome of Portunus trituberculatus and its Hox gene families provides insights of decapod evolution.</title>
        <authorList>
            <person name="Jeong J.-H."/>
            <person name="Song I."/>
            <person name="Kim S."/>
            <person name="Choi T."/>
            <person name="Kim D."/>
            <person name="Ryu S."/>
            <person name="Kim W."/>
        </authorList>
    </citation>
    <scope>NUCLEOTIDE SEQUENCE [LARGE SCALE GENOMIC DNA]</scope>
    <source>
        <tissue evidence="1">Muscle</tissue>
    </source>
</reference>
<dbReference type="AlphaFoldDB" id="A0A5B7CYE0"/>
<protein>
    <submittedName>
        <fullName evidence="1">Uncharacterized protein</fullName>
    </submittedName>
</protein>
<keyword evidence="2" id="KW-1185">Reference proteome</keyword>
<evidence type="ECO:0000313" key="1">
    <source>
        <dbReference type="EMBL" id="MPC13376.1"/>
    </source>
</evidence>
<comment type="caution">
    <text evidence="1">The sequence shown here is derived from an EMBL/GenBank/DDBJ whole genome shotgun (WGS) entry which is preliminary data.</text>
</comment>
<name>A0A5B7CYE0_PORTR</name>